<keyword evidence="1" id="KW-0677">Repeat</keyword>
<dbReference type="Proteomes" id="UP000323000">
    <property type="component" value="Chromosome 2"/>
</dbReference>
<keyword evidence="4" id="KW-1185">Reference proteome</keyword>
<reference evidence="4" key="1">
    <citation type="journal article" date="2019" name="Gigascience">
        <title>De novo genome assembly of the endangered Acer yangbiense, a plant species with extremely small populations endemic to Yunnan Province, China.</title>
        <authorList>
            <person name="Yang J."/>
            <person name="Wariss H.M."/>
            <person name="Tao L."/>
            <person name="Zhang R."/>
            <person name="Yun Q."/>
            <person name="Hollingsworth P."/>
            <person name="Dao Z."/>
            <person name="Luo G."/>
            <person name="Guo H."/>
            <person name="Ma Y."/>
            <person name="Sun W."/>
        </authorList>
    </citation>
    <scope>NUCLEOTIDE SEQUENCE [LARGE SCALE GENOMIC DNA]</scope>
    <source>
        <strain evidence="4">cv. Malutang</strain>
    </source>
</reference>
<organism evidence="3 4">
    <name type="scientific">Acer yangbiense</name>
    <dbReference type="NCBI Taxonomy" id="1000413"/>
    <lineage>
        <taxon>Eukaryota</taxon>
        <taxon>Viridiplantae</taxon>
        <taxon>Streptophyta</taxon>
        <taxon>Embryophyta</taxon>
        <taxon>Tracheophyta</taxon>
        <taxon>Spermatophyta</taxon>
        <taxon>Magnoliopsida</taxon>
        <taxon>eudicotyledons</taxon>
        <taxon>Gunneridae</taxon>
        <taxon>Pentapetalae</taxon>
        <taxon>rosids</taxon>
        <taxon>malvids</taxon>
        <taxon>Sapindales</taxon>
        <taxon>Sapindaceae</taxon>
        <taxon>Hippocastanoideae</taxon>
        <taxon>Acereae</taxon>
        <taxon>Acer</taxon>
    </lineage>
</organism>
<comment type="caution">
    <text evidence="3">The sequence shown here is derived from an EMBL/GenBank/DDBJ whole genome shotgun (WGS) entry which is preliminary data.</text>
</comment>
<feature type="repeat" description="PPR" evidence="2">
    <location>
        <begin position="289"/>
        <end position="323"/>
    </location>
</feature>
<feature type="repeat" description="PPR" evidence="2">
    <location>
        <begin position="254"/>
        <end position="288"/>
    </location>
</feature>
<dbReference type="OrthoDB" id="185373at2759"/>
<feature type="repeat" description="PPR" evidence="2">
    <location>
        <begin position="324"/>
        <end position="358"/>
    </location>
</feature>
<accession>A0A5C7IS79</accession>
<gene>
    <name evidence="3" type="ORF">EZV62_006137</name>
</gene>
<name>A0A5C7IS79_9ROSI</name>
<dbReference type="PANTHER" id="PTHR47942:SF63">
    <property type="entry name" value="PENTATRICOPEPTIDE REPEAT-CONTAINING PROTEIN"/>
    <property type="match status" value="1"/>
</dbReference>
<dbReference type="Pfam" id="PF01535">
    <property type="entry name" value="PPR"/>
    <property type="match status" value="2"/>
</dbReference>
<sequence length="980" mass="110658">MWVSTVKLSFSQRHFIKHVQCIRFRTVSAVANLNLVSSDSDVDGPNVNSECELQGNRFSLELSTNEVLETLNGLRKKPKEALSFFQKLKTIGFSHDFYTYAAIVRILCHCGWDRRFDSMVLELVRKENELDFEVMDLFEALSDEGSNALVRFCDALVKAYVSVGMLDKAIDVLLQIKRRGFALSILSCNYFMNLLIECGKVDIALAFYQQLKRLGLSSNEFTYVLVIKALCRKGCLEEAVEVFQEADEAGVTINAFAYSTYIEGLCNNGRLDLGYQMLQALQAANIPLGVFAYTVVIRGFCNENRLEEAEHLLRDMEKHEVLPDVHVYSALIHGNCKFGSIPKALDLNDEMESKGIKTNCVIVSFILKCLCRMGLASQAVDQFMKLKDTRVYLDKVCYNIALEALCKLEKVEVAVELFNEMKNKQMAIDVVNYTTVIKGYCLQEKIIEAFNLFLEMKGAGLEPDLVTYNILAGEFARRGLEQEVYYLLDDMKTQCLKPDAVVHKMIIEGFCIGGKVKEAEAFLDSLQEKCLENYSAMFNGYFKANHLIRAFKLFMNLSKQGILTVNDCKQHNIFYMEGDKEKAVMLLETMISKLIGRLCQAGETEKARMVFNVFSAIGFTPDLYTYTMMINAYCKKSRLHEARDLFNDMKQRGIKPDVVTYTVLFNAHSKIDLERSYSPPNALQSEEKVVDASVFLSEMEEMDIRPDLVCYTALLARYCKTKNLDGAVEVFNEITDRGLKPDVVTYTVLISFYCAMGDFYSGKIIFDEMLAKEIQPNERALALHRDLLGGPVFDPVSYSHLVRVKFGSNLEKDVVDQISSSSGLGHRVASIGSELDWMEPAPFPSNTRMLPPYGYDRVYDAFHLLQTEPSIQTDDWNAVLNNKVVRELKESFDAAESNGSMIESSDETCDDSNPAMDIVKWIFNNTKAQAVEVIEKITNIVTELFKLPGDEKATNGAATAGATDSFEEKLRTSFLLILSN</sequence>
<evidence type="ECO:0000256" key="1">
    <source>
        <dbReference type="ARBA" id="ARBA00022737"/>
    </source>
</evidence>
<feature type="repeat" description="PPR" evidence="2">
    <location>
        <begin position="219"/>
        <end position="253"/>
    </location>
</feature>
<dbReference type="Gene3D" id="1.25.40.10">
    <property type="entry name" value="Tetratricopeptide repeat domain"/>
    <property type="match status" value="7"/>
</dbReference>
<dbReference type="EMBL" id="VAHF01000002">
    <property type="protein sequence ID" value="TXG71202.1"/>
    <property type="molecule type" value="Genomic_DNA"/>
</dbReference>
<feature type="repeat" description="PPR" evidence="2">
    <location>
        <begin position="622"/>
        <end position="656"/>
    </location>
</feature>
<dbReference type="InterPro" id="IPR051222">
    <property type="entry name" value="PPR/CCM1_RNA-binding"/>
</dbReference>
<evidence type="ECO:0000256" key="2">
    <source>
        <dbReference type="PROSITE-ProRule" id="PRU00708"/>
    </source>
</evidence>
<feature type="repeat" description="PPR" evidence="2">
    <location>
        <begin position="464"/>
        <end position="498"/>
    </location>
</feature>
<protein>
    <recommendedName>
        <fullName evidence="5">Pentacotripeptide-repeat region of PRORP domain-containing protein</fullName>
    </recommendedName>
</protein>
<evidence type="ECO:0008006" key="5">
    <source>
        <dbReference type="Google" id="ProtNLM"/>
    </source>
</evidence>
<dbReference type="Pfam" id="PF12854">
    <property type="entry name" value="PPR_1"/>
    <property type="match status" value="2"/>
</dbReference>
<feature type="repeat" description="PPR" evidence="2">
    <location>
        <begin position="394"/>
        <end position="428"/>
    </location>
</feature>
<feature type="repeat" description="PPR" evidence="2">
    <location>
        <begin position="742"/>
        <end position="776"/>
    </location>
</feature>
<dbReference type="NCBIfam" id="TIGR00756">
    <property type="entry name" value="PPR"/>
    <property type="match status" value="8"/>
</dbReference>
<proteinExistence type="predicted"/>
<feature type="repeat" description="PPR" evidence="2">
    <location>
        <begin position="707"/>
        <end position="741"/>
    </location>
</feature>
<evidence type="ECO:0000313" key="3">
    <source>
        <dbReference type="EMBL" id="TXG71202.1"/>
    </source>
</evidence>
<dbReference type="PROSITE" id="PS51375">
    <property type="entry name" value="PPR"/>
    <property type="match status" value="10"/>
</dbReference>
<evidence type="ECO:0000313" key="4">
    <source>
        <dbReference type="Proteomes" id="UP000323000"/>
    </source>
</evidence>
<dbReference type="Pfam" id="PF13041">
    <property type="entry name" value="PPR_2"/>
    <property type="match status" value="5"/>
</dbReference>
<feature type="repeat" description="PPR" evidence="2">
    <location>
        <begin position="429"/>
        <end position="463"/>
    </location>
</feature>
<dbReference type="AlphaFoldDB" id="A0A5C7IS79"/>
<dbReference type="InterPro" id="IPR002885">
    <property type="entry name" value="PPR_rpt"/>
</dbReference>
<dbReference type="InterPro" id="IPR011990">
    <property type="entry name" value="TPR-like_helical_dom_sf"/>
</dbReference>
<dbReference type="PANTHER" id="PTHR47942">
    <property type="entry name" value="TETRATRICOPEPTIDE REPEAT (TPR)-LIKE SUPERFAMILY PROTEIN-RELATED"/>
    <property type="match status" value="1"/>
</dbReference>